<evidence type="ECO:0000313" key="2">
    <source>
        <dbReference type="EMBL" id="SKA98832.1"/>
    </source>
</evidence>
<dbReference type="PANTHER" id="PTHR28055">
    <property type="entry name" value="ALTERED INHERITANCE OF MITOCHONDRIA PROTEIN 41, MITOCHONDRIAL"/>
    <property type="match status" value="1"/>
</dbReference>
<name>A0A1T4YAJ4_9BACL</name>
<proteinExistence type="predicted"/>
<dbReference type="EMBL" id="FUYJ01000003">
    <property type="protein sequence ID" value="SKA98832.1"/>
    <property type="molecule type" value="Genomic_DNA"/>
</dbReference>
<accession>A0A1T4YAJ4</accession>
<gene>
    <name evidence="2" type="ORF">SAMN04244570_2194</name>
</gene>
<evidence type="ECO:0008006" key="4">
    <source>
        <dbReference type="Google" id="ProtNLM"/>
    </source>
</evidence>
<keyword evidence="3" id="KW-1185">Reference proteome</keyword>
<dbReference type="InterPro" id="IPR042184">
    <property type="entry name" value="YqeY/Aim41_N"/>
</dbReference>
<dbReference type="InterPro" id="IPR023168">
    <property type="entry name" value="GatB_Yqey_C_2"/>
</dbReference>
<dbReference type="SUPFAM" id="SSF89095">
    <property type="entry name" value="GatB/YqeY motif"/>
    <property type="match status" value="1"/>
</dbReference>
<dbReference type="AlphaFoldDB" id="A0A1T4YAJ4"/>
<evidence type="ECO:0000313" key="3">
    <source>
        <dbReference type="Proteomes" id="UP000190042"/>
    </source>
</evidence>
<dbReference type="RefSeq" id="WP_009766586.1">
    <property type="nucleotide sequence ID" value="NZ_FUYJ01000003.1"/>
</dbReference>
<organism evidence="2 3">
    <name type="scientific">Sporosarcina newyorkensis</name>
    <dbReference type="NCBI Taxonomy" id="759851"/>
    <lineage>
        <taxon>Bacteria</taxon>
        <taxon>Bacillati</taxon>
        <taxon>Bacillota</taxon>
        <taxon>Bacilli</taxon>
        <taxon>Bacillales</taxon>
        <taxon>Caryophanaceae</taxon>
        <taxon>Sporosarcina</taxon>
    </lineage>
</organism>
<dbReference type="GO" id="GO:0016884">
    <property type="term" value="F:carbon-nitrogen ligase activity, with glutamine as amido-N-donor"/>
    <property type="evidence" value="ECO:0007669"/>
    <property type="project" value="InterPro"/>
</dbReference>
<dbReference type="PANTHER" id="PTHR28055:SF1">
    <property type="entry name" value="ALTERED INHERITANCE OF MITOCHONDRIA PROTEIN 41, MITOCHONDRIAL"/>
    <property type="match status" value="1"/>
</dbReference>
<protein>
    <recommendedName>
        <fullName evidence="4">Glutamyl-tRNA amidotransferase</fullName>
    </recommendedName>
</protein>
<dbReference type="Pfam" id="PF09424">
    <property type="entry name" value="YqeY"/>
    <property type="match status" value="1"/>
</dbReference>
<dbReference type="InterPro" id="IPR019004">
    <property type="entry name" value="YqeY/Aim41"/>
</dbReference>
<keyword evidence="1" id="KW-0175">Coiled coil</keyword>
<evidence type="ECO:0000256" key="1">
    <source>
        <dbReference type="SAM" id="Coils"/>
    </source>
</evidence>
<dbReference type="Proteomes" id="UP000190042">
    <property type="component" value="Unassembled WGS sequence"/>
</dbReference>
<dbReference type="InterPro" id="IPR003789">
    <property type="entry name" value="Asn/Gln_tRNA_amidoTrase-B-like"/>
</dbReference>
<feature type="coiled-coil region" evidence="1">
    <location>
        <begin position="29"/>
        <end position="82"/>
    </location>
</feature>
<dbReference type="Gene3D" id="1.10.1510.10">
    <property type="entry name" value="Uncharacterised protein YqeY/AIM41 PF09424, N-terminal domain"/>
    <property type="match status" value="1"/>
</dbReference>
<dbReference type="Gene3D" id="1.10.10.410">
    <property type="match status" value="1"/>
</dbReference>
<sequence>MSQLKDRLMADIKTAMKEKDQMKKGVINLLRAGLQNEELELKRELTEEEEIKIVQRELKQTKQSLEEAQKANREDIVEAEKAKVVIVESYLPKQMNVDEVKELIGTLGIAKDTPMGQAIGTVMKEVAGRAEGKTVSQAVKEYLQN</sequence>
<reference evidence="3" key="1">
    <citation type="submission" date="2017-02" db="EMBL/GenBank/DDBJ databases">
        <authorList>
            <person name="Varghese N."/>
            <person name="Submissions S."/>
        </authorList>
    </citation>
    <scope>NUCLEOTIDE SEQUENCE [LARGE SCALE GENOMIC DNA]</scope>
    <source>
        <strain evidence="3">DSM 23966</strain>
    </source>
</reference>